<accession>A0A7S0APY9</accession>
<gene>
    <name evidence="1" type="ORF">MPOL1434_LOCUS6110</name>
</gene>
<dbReference type="EMBL" id="HBEJ01010388">
    <property type="protein sequence ID" value="CAD8370726.1"/>
    <property type="molecule type" value="Transcribed_RNA"/>
</dbReference>
<proteinExistence type="predicted"/>
<reference evidence="1" key="1">
    <citation type="submission" date="2021-01" db="EMBL/GenBank/DDBJ databases">
        <authorList>
            <person name="Corre E."/>
            <person name="Pelletier E."/>
            <person name="Niang G."/>
            <person name="Scheremetjew M."/>
            <person name="Finn R."/>
            <person name="Kale V."/>
            <person name="Holt S."/>
            <person name="Cochrane G."/>
            <person name="Meng A."/>
            <person name="Brown T."/>
            <person name="Cohen L."/>
        </authorList>
    </citation>
    <scope>NUCLEOTIDE SEQUENCE</scope>
    <source>
        <strain evidence="1">CCMP3303</strain>
    </source>
</reference>
<name>A0A7S0APY9_9STRA</name>
<organism evidence="1">
    <name type="scientific">Minutocellus polymorphus</name>
    <dbReference type="NCBI Taxonomy" id="265543"/>
    <lineage>
        <taxon>Eukaryota</taxon>
        <taxon>Sar</taxon>
        <taxon>Stramenopiles</taxon>
        <taxon>Ochrophyta</taxon>
        <taxon>Bacillariophyta</taxon>
        <taxon>Mediophyceae</taxon>
        <taxon>Cymatosirophycidae</taxon>
        <taxon>Cymatosirales</taxon>
        <taxon>Cymatosiraceae</taxon>
        <taxon>Minutocellus</taxon>
    </lineage>
</organism>
<sequence>MAACLCTSQVSHRFNAALRLDFGTSRQVGREKWLASAALGISVSLVVRSRSISVLPADYRNPMASRGNSSAAPTRHARTIGISTKRRGGCNFDRYYSGECQAAFYL</sequence>
<dbReference type="AlphaFoldDB" id="A0A7S0APY9"/>
<protein>
    <submittedName>
        <fullName evidence="1">Uncharacterized protein</fullName>
    </submittedName>
</protein>
<evidence type="ECO:0000313" key="1">
    <source>
        <dbReference type="EMBL" id="CAD8370726.1"/>
    </source>
</evidence>